<sequence length="160" mass="16373">MPPPHTPANPYAMTTTQSATTASPTRVPGRSRLAVAGTTTVVAVAWWAVLTQAFNLTLEAKQGSTVHIGAPSVLIASLAMSLAGWALLAILEHNTIAARKAWTITATIACALSLTSPLTAGIGTGSKLGLASLHLLVGSLIILGLRRTALSTKARCNPTA</sequence>
<evidence type="ECO:0000313" key="4">
    <source>
        <dbReference type="Proteomes" id="UP001501222"/>
    </source>
</evidence>
<reference evidence="4" key="1">
    <citation type="journal article" date="2019" name="Int. J. Syst. Evol. Microbiol.">
        <title>The Global Catalogue of Microorganisms (GCM) 10K type strain sequencing project: providing services to taxonomists for standard genome sequencing and annotation.</title>
        <authorList>
            <consortium name="The Broad Institute Genomics Platform"/>
            <consortium name="The Broad Institute Genome Sequencing Center for Infectious Disease"/>
            <person name="Wu L."/>
            <person name="Ma J."/>
        </authorList>
    </citation>
    <scope>NUCLEOTIDE SEQUENCE [LARGE SCALE GENOMIC DNA]</scope>
    <source>
        <strain evidence="4">JCM 16928</strain>
    </source>
</reference>
<evidence type="ECO:0008006" key="5">
    <source>
        <dbReference type="Google" id="ProtNLM"/>
    </source>
</evidence>
<feature type="transmembrane region" description="Helical" evidence="2">
    <location>
        <begin position="128"/>
        <end position="145"/>
    </location>
</feature>
<organism evidence="3 4">
    <name type="scientific">Kribbella ginsengisoli</name>
    <dbReference type="NCBI Taxonomy" id="363865"/>
    <lineage>
        <taxon>Bacteria</taxon>
        <taxon>Bacillati</taxon>
        <taxon>Actinomycetota</taxon>
        <taxon>Actinomycetes</taxon>
        <taxon>Propionibacteriales</taxon>
        <taxon>Kribbellaceae</taxon>
        <taxon>Kribbella</taxon>
    </lineage>
</organism>
<feature type="transmembrane region" description="Helical" evidence="2">
    <location>
        <begin position="33"/>
        <end position="54"/>
    </location>
</feature>
<evidence type="ECO:0000256" key="2">
    <source>
        <dbReference type="SAM" id="Phobius"/>
    </source>
</evidence>
<proteinExistence type="predicted"/>
<dbReference type="InterPro" id="IPR045713">
    <property type="entry name" value="DUF6069"/>
</dbReference>
<feature type="transmembrane region" description="Helical" evidence="2">
    <location>
        <begin position="66"/>
        <end position="90"/>
    </location>
</feature>
<feature type="region of interest" description="Disordered" evidence="1">
    <location>
        <begin position="1"/>
        <end position="26"/>
    </location>
</feature>
<feature type="compositionally biased region" description="Low complexity" evidence="1">
    <location>
        <begin position="14"/>
        <end position="25"/>
    </location>
</feature>
<evidence type="ECO:0000313" key="3">
    <source>
        <dbReference type="EMBL" id="GAA3581625.1"/>
    </source>
</evidence>
<keyword evidence="2" id="KW-1133">Transmembrane helix</keyword>
<keyword evidence="4" id="KW-1185">Reference proteome</keyword>
<dbReference type="Pfam" id="PF19545">
    <property type="entry name" value="DUF6069"/>
    <property type="match status" value="1"/>
</dbReference>
<dbReference type="EMBL" id="BAABAA010000009">
    <property type="protein sequence ID" value="GAA3581625.1"/>
    <property type="molecule type" value="Genomic_DNA"/>
</dbReference>
<name>A0ABP6YGT0_9ACTN</name>
<feature type="transmembrane region" description="Helical" evidence="2">
    <location>
        <begin position="102"/>
        <end position="122"/>
    </location>
</feature>
<comment type="caution">
    <text evidence="3">The sequence shown here is derived from an EMBL/GenBank/DDBJ whole genome shotgun (WGS) entry which is preliminary data.</text>
</comment>
<protein>
    <recommendedName>
        <fullName evidence="5">Transmembrane protein</fullName>
    </recommendedName>
</protein>
<gene>
    <name evidence="3" type="ORF">GCM10022235_59990</name>
</gene>
<keyword evidence="2" id="KW-0472">Membrane</keyword>
<dbReference type="Proteomes" id="UP001501222">
    <property type="component" value="Unassembled WGS sequence"/>
</dbReference>
<accession>A0ABP6YGT0</accession>
<evidence type="ECO:0000256" key="1">
    <source>
        <dbReference type="SAM" id="MobiDB-lite"/>
    </source>
</evidence>
<keyword evidence="2" id="KW-0812">Transmembrane</keyword>